<reference evidence="2" key="1">
    <citation type="submission" date="2021-02" db="EMBL/GenBank/DDBJ databases">
        <authorList>
            <person name="Nowell W R."/>
        </authorList>
    </citation>
    <scope>NUCLEOTIDE SEQUENCE</scope>
</reference>
<dbReference type="Pfam" id="PF04056">
    <property type="entry name" value="Ssl1"/>
    <property type="match status" value="1"/>
</dbReference>
<dbReference type="Gene3D" id="3.40.50.410">
    <property type="entry name" value="von Willebrand factor, type A domain"/>
    <property type="match status" value="1"/>
</dbReference>
<sequence length="191" mass="22077">MDQDDDQYRWESGYERTWEVIQEDESGSIAAAVNAINQKNRRKELAQLPNVRLGMMRHLYVVLDMSDAMKDQDLRPNRLFCSIELLKEFIFMYFDSNPISQIGLIITRKKRSEKISELAGNPRSHVALLEQLKYQECEGEASIQNALEMGLQTLKHMPKYSSREMLFVLGCLTTCDPGNILKTLKVRFLAI</sequence>
<dbReference type="GO" id="GO:0006357">
    <property type="term" value="P:regulation of transcription by RNA polymerase II"/>
    <property type="evidence" value="ECO:0007669"/>
    <property type="project" value="TreeGrafter"/>
</dbReference>
<evidence type="ECO:0000313" key="2">
    <source>
        <dbReference type="EMBL" id="CAF5178485.1"/>
    </source>
</evidence>
<evidence type="ECO:0000313" key="3">
    <source>
        <dbReference type="Proteomes" id="UP000676336"/>
    </source>
</evidence>
<dbReference type="PANTHER" id="PTHR12695">
    <property type="entry name" value="GENERAL TRANSCRIPTION FACTOR IIH SUBUNIT 2"/>
    <property type="match status" value="1"/>
</dbReference>
<dbReference type="AlphaFoldDB" id="A0A8S3H6C5"/>
<dbReference type="InterPro" id="IPR036465">
    <property type="entry name" value="vWFA_dom_sf"/>
</dbReference>
<dbReference type="PANTHER" id="PTHR12695:SF2">
    <property type="entry name" value="GENERAL TRANSCRIPTION FACTOR IIH SUBUNIT 2-RELATED"/>
    <property type="match status" value="1"/>
</dbReference>
<comment type="caution">
    <text evidence="2">The sequence shown here is derived from an EMBL/GenBank/DDBJ whole genome shotgun (WGS) entry which is preliminary data.</text>
</comment>
<organism evidence="2 3">
    <name type="scientific">Rotaria magnacalcarata</name>
    <dbReference type="NCBI Taxonomy" id="392030"/>
    <lineage>
        <taxon>Eukaryota</taxon>
        <taxon>Metazoa</taxon>
        <taxon>Spiralia</taxon>
        <taxon>Gnathifera</taxon>
        <taxon>Rotifera</taxon>
        <taxon>Eurotatoria</taxon>
        <taxon>Bdelloidea</taxon>
        <taxon>Philodinida</taxon>
        <taxon>Philodinidae</taxon>
        <taxon>Rotaria</taxon>
    </lineage>
</organism>
<dbReference type="SUPFAM" id="SSF53300">
    <property type="entry name" value="vWA-like"/>
    <property type="match status" value="1"/>
</dbReference>
<gene>
    <name evidence="2" type="ORF">SMN809_LOCUS68195</name>
</gene>
<evidence type="ECO:0000259" key="1">
    <source>
        <dbReference type="Pfam" id="PF04056"/>
    </source>
</evidence>
<feature type="domain" description="Ssl1-like" evidence="1">
    <location>
        <begin position="62"/>
        <end position="185"/>
    </location>
</feature>
<dbReference type="Proteomes" id="UP000676336">
    <property type="component" value="Unassembled WGS sequence"/>
</dbReference>
<dbReference type="EMBL" id="CAJOBI010316903">
    <property type="protein sequence ID" value="CAF5178485.1"/>
    <property type="molecule type" value="Genomic_DNA"/>
</dbReference>
<name>A0A8S3H6C5_9BILA</name>
<dbReference type="GO" id="GO:0005675">
    <property type="term" value="C:transcription factor TFIIH holo complex"/>
    <property type="evidence" value="ECO:0007669"/>
    <property type="project" value="TreeGrafter"/>
</dbReference>
<protein>
    <recommendedName>
        <fullName evidence="1">Ssl1-like domain-containing protein</fullName>
    </recommendedName>
</protein>
<proteinExistence type="predicted"/>
<dbReference type="GO" id="GO:0006289">
    <property type="term" value="P:nucleotide-excision repair"/>
    <property type="evidence" value="ECO:0007669"/>
    <property type="project" value="TreeGrafter"/>
</dbReference>
<dbReference type="InterPro" id="IPR007198">
    <property type="entry name" value="Ssl1-like"/>
</dbReference>
<accession>A0A8S3H6C5</accession>